<name>A0AAV9T7T8_9PEZI</name>
<feature type="chain" id="PRO_5043105671" description="Carboxylic ester hydrolase" evidence="3">
    <location>
        <begin position="17"/>
        <end position="561"/>
    </location>
</feature>
<proteinExistence type="inferred from homology"/>
<comment type="similarity">
    <text evidence="1 3">Belongs to the type-B carboxylesterase/lipase family.</text>
</comment>
<organism evidence="5 6">
    <name type="scientific">Colletotrichum tabaci</name>
    <dbReference type="NCBI Taxonomy" id="1209068"/>
    <lineage>
        <taxon>Eukaryota</taxon>
        <taxon>Fungi</taxon>
        <taxon>Dikarya</taxon>
        <taxon>Ascomycota</taxon>
        <taxon>Pezizomycotina</taxon>
        <taxon>Sordariomycetes</taxon>
        <taxon>Hypocreomycetidae</taxon>
        <taxon>Glomerellales</taxon>
        <taxon>Glomerellaceae</taxon>
        <taxon>Colletotrichum</taxon>
        <taxon>Colletotrichum destructivum species complex</taxon>
    </lineage>
</organism>
<protein>
    <recommendedName>
        <fullName evidence="3">Carboxylic ester hydrolase</fullName>
        <ecNumber evidence="3">3.1.1.-</ecNumber>
    </recommendedName>
</protein>
<reference evidence="5 6" key="1">
    <citation type="submission" date="2023-04" db="EMBL/GenBank/DDBJ databases">
        <title>Colletotrichum tabacum stain YC1 causing leaf anthracnose on Nicotiana tabacum(L.) cv.</title>
        <authorList>
            <person name="Ji Z."/>
            <person name="Wang M."/>
            <person name="Zhang J."/>
            <person name="Wang N."/>
            <person name="Zhou Z."/>
        </authorList>
    </citation>
    <scope>NUCLEOTIDE SEQUENCE [LARGE SCALE GENOMIC DNA]</scope>
    <source>
        <strain evidence="5 6">YC1</strain>
    </source>
</reference>
<evidence type="ECO:0000256" key="1">
    <source>
        <dbReference type="ARBA" id="ARBA00005964"/>
    </source>
</evidence>
<dbReference type="PANTHER" id="PTHR11559">
    <property type="entry name" value="CARBOXYLESTERASE"/>
    <property type="match status" value="1"/>
</dbReference>
<feature type="signal peptide" evidence="3">
    <location>
        <begin position="1"/>
        <end position="16"/>
    </location>
</feature>
<dbReference type="Proteomes" id="UP001327957">
    <property type="component" value="Unassembled WGS sequence"/>
</dbReference>
<dbReference type="AlphaFoldDB" id="A0AAV9T7T8"/>
<dbReference type="InterPro" id="IPR002018">
    <property type="entry name" value="CarbesteraseB"/>
</dbReference>
<dbReference type="InterPro" id="IPR019819">
    <property type="entry name" value="Carboxylesterase_B_CS"/>
</dbReference>
<evidence type="ECO:0000313" key="5">
    <source>
        <dbReference type="EMBL" id="KAK6215420.1"/>
    </source>
</evidence>
<feature type="domain" description="Carboxylesterase type B" evidence="4">
    <location>
        <begin position="20"/>
        <end position="536"/>
    </location>
</feature>
<dbReference type="InterPro" id="IPR050309">
    <property type="entry name" value="Type-B_Carboxylest/Lipase"/>
</dbReference>
<dbReference type="InterPro" id="IPR019826">
    <property type="entry name" value="Carboxylesterase_B_AS"/>
</dbReference>
<dbReference type="GO" id="GO:0016787">
    <property type="term" value="F:hydrolase activity"/>
    <property type="evidence" value="ECO:0007669"/>
    <property type="project" value="UniProtKB-KW"/>
</dbReference>
<dbReference type="PROSITE" id="PS00941">
    <property type="entry name" value="CARBOXYLESTERASE_B_2"/>
    <property type="match status" value="1"/>
</dbReference>
<dbReference type="SUPFAM" id="SSF53474">
    <property type="entry name" value="alpha/beta-Hydrolases"/>
    <property type="match status" value="1"/>
</dbReference>
<dbReference type="EC" id="3.1.1.-" evidence="3"/>
<dbReference type="Pfam" id="PF00135">
    <property type="entry name" value="COesterase"/>
    <property type="match status" value="1"/>
</dbReference>
<evidence type="ECO:0000256" key="2">
    <source>
        <dbReference type="ARBA" id="ARBA00022801"/>
    </source>
</evidence>
<evidence type="ECO:0000256" key="3">
    <source>
        <dbReference type="RuleBase" id="RU361235"/>
    </source>
</evidence>
<comment type="caution">
    <text evidence="5">The sequence shown here is derived from an EMBL/GenBank/DDBJ whole genome shotgun (WGS) entry which is preliminary data.</text>
</comment>
<sequence length="561" mass="61307">MRQYLLLLSLVASSSAVAVSVELKHGTVVGQQTPRTERFLAIPYAEPPIGPNRFKPPVPLQASFGTHVSPAFAPACMQTPMDLSEYANNPATMSVQALDFPFNGAVQNETEDCLTVDVVRPINTSAESKLPVFFWIYGGGFMNGATQQYTGDKFVGFSVDMGQPVIYVAPNYRVGVLGFLPGSEIKAEGSSNVGLRDQRLALQWVQENIAQFGGDPDKVTIMGESAGAHSVVYQTIINHGNHTWNGKPLFRGAIQSSGAPHPLLDIDAAKPQGIYDRVVDAAACRNATNTLDCLRQLSTAEIVSAGTANPGPLSYRGLDGSYRPRPDDSDDFLPVSSDLAFQSGAYANVSFINGNTQDEGAFFSQWQTNVTTVDQLVDYLTAALPDVSRSLIAGFVDTYSLDPAAGSPYNTGTENQLYPMYKLLASVAGDSFFIFNRRMQLQLTSRDRPSWSFLVSSYSTPWFGNAHGVDLYGIFSEGTRQEVTERSQSYYYVNFVNHLDPNGKEGSSPPGDMPYVGVWPRYTPESPAMLQYLNGSNVIIPDTFRAQSYDYYRRTASAWRA</sequence>
<evidence type="ECO:0000313" key="6">
    <source>
        <dbReference type="Proteomes" id="UP001327957"/>
    </source>
</evidence>
<dbReference type="EMBL" id="JASAOK010000043">
    <property type="protein sequence ID" value="KAK6215420.1"/>
    <property type="molecule type" value="Genomic_DNA"/>
</dbReference>
<dbReference type="PROSITE" id="PS00122">
    <property type="entry name" value="CARBOXYLESTERASE_B_1"/>
    <property type="match status" value="1"/>
</dbReference>
<accession>A0AAV9T7T8</accession>
<gene>
    <name evidence="5" type="ORF">QIS74_08439</name>
</gene>
<dbReference type="Gene3D" id="3.40.50.1820">
    <property type="entry name" value="alpha/beta hydrolase"/>
    <property type="match status" value="1"/>
</dbReference>
<keyword evidence="3" id="KW-0732">Signal</keyword>
<evidence type="ECO:0000259" key="4">
    <source>
        <dbReference type="Pfam" id="PF00135"/>
    </source>
</evidence>
<keyword evidence="6" id="KW-1185">Reference proteome</keyword>
<dbReference type="InterPro" id="IPR029058">
    <property type="entry name" value="AB_hydrolase_fold"/>
</dbReference>
<keyword evidence="2 3" id="KW-0378">Hydrolase</keyword>